<comment type="caution">
    <text evidence="7">The sequence shown here is derived from an EMBL/GenBank/DDBJ whole genome shotgun (WGS) entry which is preliminary data.</text>
</comment>
<keyword evidence="5" id="KW-1015">Disulfide bond</keyword>
<keyword evidence="3" id="KW-0646">Protease inhibitor</keyword>
<keyword evidence="8" id="KW-1185">Reference proteome</keyword>
<dbReference type="PANTHER" id="PTHR10083:SF381">
    <property type="entry name" value="BPTI_KUNITZ INHIBITOR DOMAIN-CONTAINING PROTEIN"/>
    <property type="match status" value="1"/>
</dbReference>
<evidence type="ECO:0000256" key="2">
    <source>
        <dbReference type="ARBA" id="ARBA00022525"/>
    </source>
</evidence>
<dbReference type="PROSITE" id="PS00280">
    <property type="entry name" value="BPTI_KUNITZ_1"/>
    <property type="match status" value="1"/>
</dbReference>
<dbReference type="GO" id="GO:0005615">
    <property type="term" value="C:extracellular space"/>
    <property type="evidence" value="ECO:0007669"/>
    <property type="project" value="TreeGrafter"/>
</dbReference>
<dbReference type="SMART" id="SM00131">
    <property type="entry name" value="KU"/>
    <property type="match status" value="1"/>
</dbReference>
<evidence type="ECO:0000313" key="8">
    <source>
        <dbReference type="Proteomes" id="UP000708208"/>
    </source>
</evidence>
<name>A0A8J2JHM0_9HEXA</name>
<dbReference type="OrthoDB" id="4473401at2759"/>
<organism evidence="7 8">
    <name type="scientific">Allacma fusca</name>
    <dbReference type="NCBI Taxonomy" id="39272"/>
    <lineage>
        <taxon>Eukaryota</taxon>
        <taxon>Metazoa</taxon>
        <taxon>Ecdysozoa</taxon>
        <taxon>Arthropoda</taxon>
        <taxon>Hexapoda</taxon>
        <taxon>Collembola</taxon>
        <taxon>Symphypleona</taxon>
        <taxon>Sminthuridae</taxon>
        <taxon>Allacma</taxon>
    </lineage>
</organism>
<dbReference type="Proteomes" id="UP000708208">
    <property type="component" value="Unassembled WGS sequence"/>
</dbReference>
<proteinExistence type="predicted"/>
<dbReference type="PROSITE" id="PS50279">
    <property type="entry name" value="BPTI_KUNITZ_2"/>
    <property type="match status" value="1"/>
</dbReference>
<gene>
    <name evidence="7" type="ORF">AFUS01_LOCUS3867</name>
</gene>
<dbReference type="EMBL" id="CAJVCH010023608">
    <property type="protein sequence ID" value="CAG7694894.1"/>
    <property type="molecule type" value="Genomic_DNA"/>
</dbReference>
<dbReference type="GO" id="GO:0004867">
    <property type="term" value="F:serine-type endopeptidase inhibitor activity"/>
    <property type="evidence" value="ECO:0007669"/>
    <property type="project" value="UniProtKB-KW"/>
</dbReference>
<evidence type="ECO:0000256" key="3">
    <source>
        <dbReference type="ARBA" id="ARBA00022690"/>
    </source>
</evidence>
<dbReference type="InterPro" id="IPR002223">
    <property type="entry name" value="Kunitz_BPTI"/>
</dbReference>
<feature type="domain" description="BPTI/Kunitz inhibitor" evidence="6">
    <location>
        <begin position="117"/>
        <end position="165"/>
    </location>
</feature>
<evidence type="ECO:0000313" key="7">
    <source>
        <dbReference type="EMBL" id="CAG7694894.1"/>
    </source>
</evidence>
<evidence type="ECO:0000256" key="4">
    <source>
        <dbReference type="ARBA" id="ARBA00022900"/>
    </source>
</evidence>
<sequence>MDSTFVDFTENVDPNMHDGTIRYQATIFPESTVTDTSTGIKEIIRDTKLYNSSTFTEYHEQVIEKEIGPKSEETIWETRKFANNPFELQSAKKHSMGRNEATLKIESESTNSKVGACEEHLDVGNCNQTVLRFFWNGKDCLPFNYTGCSGNNNRFSSEHECQQACSDSFEDTSKKLFCIFGTNFFVPFGKSLQDNELCGAHFCTCTIPPSLTCTVSPCH</sequence>
<comment type="subcellular location">
    <subcellularLocation>
        <location evidence="1">Secreted</location>
    </subcellularLocation>
</comment>
<dbReference type="Pfam" id="PF00014">
    <property type="entry name" value="Kunitz_BPTI"/>
    <property type="match status" value="1"/>
</dbReference>
<keyword evidence="4" id="KW-0722">Serine protease inhibitor</keyword>
<protein>
    <recommendedName>
        <fullName evidence="6">BPTI/Kunitz inhibitor domain-containing protein</fullName>
    </recommendedName>
</protein>
<accession>A0A8J2JHM0</accession>
<dbReference type="CDD" id="cd00109">
    <property type="entry name" value="Kunitz-type"/>
    <property type="match status" value="1"/>
</dbReference>
<keyword evidence="2" id="KW-0964">Secreted</keyword>
<dbReference type="AlphaFoldDB" id="A0A8J2JHM0"/>
<dbReference type="PANTHER" id="PTHR10083">
    <property type="entry name" value="KUNITZ-TYPE PROTEASE INHIBITOR-RELATED"/>
    <property type="match status" value="1"/>
</dbReference>
<evidence type="ECO:0000259" key="6">
    <source>
        <dbReference type="PROSITE" id="PS50279"/>
    </source>
</evidence>
<dbReference type="InterPro" id="IPR020901">
    <property type="entry name" value="Prtase_inh_Kunz-CS"/>
</dbReference>
<evidence type="ECO:0000256" key="1">
    <source>
        <dbReference type="ARBA" id="ARBA00004613"/>
    </source>
</evidence>
<dbReference type="InterPro" id="IPR050098">
    <property type="entry name" value="TFPI/VKTCI-like"/>
</dbReference>
<reference evidence="7" key="1">
    <citation type="submission" date="2021-06" db="EMBL/GenBank/DDBJ databases">
        <authorList>
            <person name="Hodson N. C."/>
            <person name="Mongue J. A."/>
            <person name="Jaron S. K."/>
        </authorList>
    </citation>
    <scope>NUCLEOTIDE SEQUENCE</scope>
</reference>
<evidence type="ECO:0000256" key="5">
    <source>
        <dbReference type="ARBA" id="ARBA00023157"/>
    </source>
</evidence>